<evidence type="ECO:0000259" key="1">
    <source>
        <dbReference type="PROSITE" id="PS51186"/>
    </source>
</evidence>
<dbReference type="Proteomes" id="UP000223749">
    <property type="component" value="Chromosome"/>
</dbReference>
<dbReference type="GO" id="GO:0016747">
    <property type="term" value="F:acyltransferase activity, transferring groups other than amino-acyl groups"/>
    <property type="evidence" value="ECO:0007669"/>
    <property type="project" value="InterPro"/>
</dbReference>
<dbReference type="EMBL" id="CP024091">
    <property type="protein sequence ID" value="ATP56063.1"/>
    <property type="molecule type" value="Genomic_DNA"/>
</dbReference>
<dbReference type="InterPro" id="IPR016181">
    <property type="entry name" value="Acyl_CoA_acyltransferase"/>
</dbReference>
<keyword evidence="2" id="KW-0808">Transferase</keyword>
<reference evidence="2 3" key="1">
    <citation type="submission" date="2017-10" db="EMBL/GenBank/DDBJ databases">
        <title>Whole genome of Pedobacter ginsengisoli T01R-27 isolated from tomato rhizosphere.</title>
        <authorList>
            <person name="Weon H.-Y."/>
            <person name="Lee S.A."/>
            <person name="Sang M.K."/>
            <person name="Song J."/>
        </authorList>
    </citation>
    <scope>NUCLEOTIDE SEQUENCE [LARGE SCALE GENOMIC DNA]</scope>
    <source>
        <strain evidence="2 3">T01R-27</strain>
    </source>
</reference>
<feature type="domain" description="N-acetyltransferase" evidence="1">
    <location>
        <begin position="3"/>
        <end position="168"/>
    </location>
</feature>
<accession>A0A2D1U393</accession>
<gene>
    <name evidence="2" type="ORF">CPT03_06115</name>
</gene>
<dbReference type="Gene3D" id="3.40.630.30">
    <property type="match status" value="1"/>
</dbReference>
<name>A0A2D1U393_9SPHI</name>
<sequence>MEYIFRKATLNDLPQIWVILQNAIQRRKEDGSNQWQDGYPNPQIVEKDIEQDAGFVLADGDSIAGYCAILINDEPAYAEIKGKWLTDDNFVVFHRVAISEDHLRKGLSGKMLNYIEDFARNNNINSVKADTNFDNGAMKHVFEKAGYVYCGEVFFRGSSRLAYEKLLT</sequence>
<dbReference type="InterPro" id="IPR000182">
    <property type="entry name" value="GNAT_dom"/>
</dbReference>
<proteinExistence type="predicted"/>
<dbReference type="SUPFAM" id="SSF55729">
    <property type="entry name" value="Acyl-CoA N-acyltransferases (Nat)"/>
    <property type="match status" value="1"/>
</dbReference>
<protein>
    <submittedName>
        <fullName evidence="2">GNAT family N-acetyltransferase</fullName>
    </submittedName>
</protein>
<keyword evidence="3" id="KW-1185">Reference proteome</keyword>
<evidence type="ECO:0000313" key="2">
    <source>
        <dbReference type="EMBL" id="ATP56063.1"/>
    </source>
</evidence>
<organism evidence="2 3">
    <name type="scientific">Pedobacter ginsengisoli</name>
    <dbReference type="NCBI Taxonomy" id="363852"/>
    <lineage>
        <taxon>Bacteria</taxon>
        <taxon>Pseudomonadati</taxon>
        <taxon>Bacteroidota</taxon>
        <taxon>Sphingobacteriia</taxon>
        <taxon>Sphingobacteriales</taxon>
        <taxon>Sphingobacteriaceae</taxon>
        <taxon>Pedobacter</taxon>
    </lineage>
</organism>
<dbReference type="Pfam" id="PF00583">
    <property type="entry name" value="Acetyltransf_1"/>
    <property type="match status" value="1"/>
</dbReference>
<dbReference type="OrthoDB" id="9796381at2"/>
<evidence type="ECO:0000313" key="3">
    <source>
        <dbReference type="Proteomes" id="UP000223749"/>
    </source>
</evidence>
<dbReference type="KEGG" id="pgs:CPT03_06115"/>
<dbReference type="RefSeq" id="WP_099438005.1">
    <property type="nucleotide sequence ID" value="NZ_CP024091.1"/>
</dbReference>
<dbReference type="CDD" id="cd04301">
    <property type="entry name" value="NAT_SF"/>
    <property type="match status" value="1"/>
</dbReference>
<dbReference type="PROSITE" id="PS51186">
    <property type="entry name" value="GNAT"/>
    <property type="match status" value="1"/>
</dbReference>
<dbReference type="AlphaFoldDB" id="A0A2D1U393"/>